<organism evidence="1 2">
    <name type="scientific">Puccinia sorghi</name>
    <dbReference type="NCBI Taxonomy" id="27349"/>
    <lineage>
        <taxon>Eukaryota</taxon>
        <taxon>Fungi</taxon>
        <taxon>Dikarya</taxon>
        <taxon>Basidiomycota</taxon>
        <taxon>Pucciniomycotina</taxon>
        <taxon>Pucciniomycetes</taxon>
        <taxon>Pucciniales</taxon>
        <taxon>Pucciniaceae</taxon>
        <taxon>Puccinia</taxon>
    </lineage>
</organism>
<accession>A0A0L6UBM4</accession>
<dbReference type="EMBL" id="LAVV01013149">
    <property type="protein sequence ID" value="KNZ45943.1"/>
    <property type="molecule type" value="Genomic_DNA"/>
</dbReference>
<gene>
    <name evidence="1" type="ORF">VP01_768g7</name>
</gene>
<keyword evidence="2" id="KW-1185">Reference proteome</keyword>
<reference evidence="1 2" key="1">
    <citation type="submission" date="2015-08" db="EMBL/GenBank/DDBJ databases">
        <title>Next Generation Sequencing and Analysis of the Genome of Puccinia sorghi L Schw, the Causal Agent of Maize Common Rust.</title>
        <authorList>
            <person name="Rochi L."/>
            <person name="Burguener G."/>
            <person name="Darino M."/>
            <person name="Turjanski A."/>
            <person name="Kreff E."/>
            <person name="Dieguez M.J."/>
            <person name="Sacco F."/>
        </authorList>
    </citation>
    <scope>NUCLEOTIDE SEQUENCE [LARGE SCALE GENOMIC DNA]</scope>
    <source>
        <strain evidence="1 2">RO10H11247</strain>
    </source>
</reference>
<dbReference type="AlphaFoldDB" id="A0A0L6UBM4"/>
<comment type="caution">
    <text evidence="1">The sequence shown here is derived from an EMBL/GenBank/DDBJ whole genome shotgun (WGS) entry which is preliminary data.</text>
</comment>
<dbReference type="OrthoDB" id="2503963at2759"/>
<sequence>MTSDASEGHMSHGLHTSVKACLLLQGVPGHGCVGTGIMVARKLLQKNDEMVKVVVADRAREFFGVDTKPLQINTVSNIRRVHNTFLLAGTGFGKSQIAEMYHILLAQKDKGVVVEKAGLFTVINLTKLTFNLAVAEEKNTGKYNICHTGLCR</sequence>
<proteinExistence type="predicted"/>
<protein>
    <submittedName>
        <fullName evidence="1">Uncharacterized protein</fullName>
    </submittedName>
</protein>
<evidence type="ECO:0000313" key="1">
    <source>
        <dbReference type="EMBL" id="KNZ45943.1"/>
    </source>
</evidence>
<name>A0A0L6UBM4_9BASI</name>
<dbReference type="VEuPathDB" id="FungiDB:VP01_768g7"/>
<evidence type="ECO:0000313" key="2">
    <source>
        <dbReference type="Proteomes" id="UP000037035"/>
    </source>
</evidence>
<dbReference type="Proteomes" id="UP000037035">
    <property type="component" value="Unassembled WGS sequence"/>
</dbReference>